<comment type="caution">
    <text evidence="2">The sequence shown here is derived from an EMBL/GenBank/DDBJ whole genome shotgun (WGS) entry which is preliminary data.</text>
</comment>
<evidence type="ECO:0000313" key="3">
    <source>
        <dbReference type="Proteomes" id="UP000325313"/>
    </source>
</evidence>
<protein>
    <submittedName>
        <fullName evidence="2">Uncharacterized protein</fullName>
    </submittedName>
</protein>
<evidence type="ECO:0000313" key="2">
    <source>
        <dbReference type="EMBL" id="KAA1115707.1"/>
    </source>
</evidence>
<reference evidence="2 3" key="1">
    <citation type="submission" date="2019-05" db="EMBL/GenBank/DDBJ databases">
        <title>Emergence of the Ug99 lineage of the wheat stem rust pathogen through somatic hybridization.</title>
        <authorList>
            <person name="Li F."/>
            <person name="Upadhyaya N.M."/>
            <person name="Sperschneider J."/>
            <person name="Matny O."/>
            <person name="Nguyen-Phuc H."/>
            <person name="Mago R."/>
            <person name="Raley C."/>
            <person name="Miller M.E."/>
            <person name="Silverstein K.A.T."/>
            <person name="Henningsen E."/>
            <person name="Hirsch C.D."/>
            <person name="Visser B."/>
            <person name="Pretorius Z.A."/>
            <person name="Steffenson B.J."/>
            <person name="Schwessinger B."/>
            <person name="Dodds P.N."/>
            <person name="Figueroa M."/>
        </authorList>
    </citation>
    <scope>NUCLEOTIDE SEQUENCE [LARGE SCALE GENOMIC DNA]</scope>
    <source>
        <strain evidence="2 3">Ug99</strain>
    </source>
</reference>
<proteinExistence type="predicted"/>
<evidence type="ECO:0000256" key="1">
    <source>
        <dbReference type="SAM" id="MobiDB-lite"/>
    </source>
</evidence>
<dbReference type="EMBL" id="VDEP01000272">
    <property type="protein sequence ID" value="KAA1115707.1"/>
    <property type="molecule type" value="Genomic_DNA"/>
</dbReference>
<gene>
    <name evidence="2" type="ORF">PGTUg99_027513</name>
</gene>
<sequence length="112" mass="12499">MSGYSQIQNVSALIPTIEALDGTATVLPRWQSWIEDVLGMQNTLNIVKGNLPRPKEDPKDSTPYTRPPDSKGYNPKESKEDWDALSETACALIRLTLTDPLAQRYRKVKPAS</sequence>
<dbReference type="AlphaFoldDB" id="A0A5B0QQV1"/>
<dbReference type="Proteomes" id="UP000325313">
    <property type="component" value="Unassembled WGS sequence"/>
</dbReference>
<feature type="region of interest" description="Disordered" evidence="1">
    <location>
        <begin position="48"/>
        <end position="80"/>
    </location>
</feature>
<name>A0A5B0QQV1_PUCGR</name>
<accession>A0A5B0QQV1</accession>
<organism evidence="2 3">
    <name type="scientific">Puccinia graminis f. sp. tritici</name>
    <dbReference type="NCBI Taxonomy" id="56615"/>
    <lineage>
        <taxon>Eukaryota</taxon>
        <taxon>Fungi</taxon>
        <taxon>Dikarya</taxon>
        <taxon>Basidiomycota</taxon>
        <taxon>Pucciniomycotina</taxon>
        <taxon>Pucciniomycetes</taxon>
        <taxon>Pucciniales</taxon>
        <taxon>Pucciniaceae</taxon>
        <taxon>Puccinia</taxon>
    </lineage>
</organism>